<evidence type="ECO:0000256" key="6">
    <source>
        <dbReference type="ARBA" id="ARBA00022741"/>
    </source>
</evidence>
<evidence type="ECO:0000256" key="5">
    <source>
        <dbReference type="ARBA" id="ARBA00022454"/>
    </source>
</evidence>
<dbReference type="Gene3D" id="3.40.50.300">
    <property type="entry name" value="P-loop containing nucleotide triphosphate hydrolases"/>
    <property type="match status" value="2"/>
</dbReference>
<evidence type="ECO:0000256" key="10">
    <source>
        <dbReference type="ARBA" id="ARBA00023242"/>
    </source>
</evidence>
<accession>A0A671KS03</accession>
<dbReference type="GO" id="GO:0000781">
    <property type="term" value="C:chromosome, telomeric region"/>
    <property type="evidence" value="ECO:0007669"/>
    <property type="project" value="UniProtKB-SubCell"/>
</dbReference>
<dbReference type="PANTHER" id="PTHR45916:SF1">
    <property type="entry name" value="STRUCTURAL MAINTENANCE OF CHROMOSOMES PROTEIN 5"/>
    <property type="match status" value="1"/>
</dbReference>
<dbReference type="Gene3D" id="1.10.287.1490">
    <property type="match status" value="1"/>
</dbReference>
<keyword evidence="9 13" id="KW-0175">Coiled coil</keyword>
<feature type="region of interest" description="Disordered" evidence="14">
    <location>
        <begin position="1"/>
        <end position="22"/>
    </location>
</feature>
<reference evidence="16" key="2">
    <citation type="submission" date="2025-09" db="UniProtKB">
        <authorList>
            <consortium name="Ensembl"/>
        </authorList>
    </citation>
    <scope>IDENTIFICATION</scope>
</reference>
<dbReference type="InterPro" id="IPR027417">
    <property type="entry name" value="P-loop_NTPase"/>
</dbReference>
<protein>
    <recommendedName>
        <fullName evidence="4">Structural maintenance of chromosomes protein 5</fullName>
    </recommendedName>
</protein>
<feature type="coiled-coil region" evidence="13">
    <location>
        <begin position="862"/>
        <end position="903"/>
    </location>
</feature>
<evidence type="ECO:0000256" key="11">
    <source>
        <dbReference type="ARBA" id="ARBA00054513"/>
    </source>
</evidence>
<comment type="subcellular location">
    <subcellularLocation>
        <location evidence="2">Chromosome</location>
        <location evidence="2">Telomere</location>
    </subcellularLocation>
    <subcellularLocation>
        <location evidence="1">Nucleus</location>
    </subcellularLocation>
</comment>
<sequence length="1074" mass="124659">MDLSQKRKRISHELTNSQPSRRVAAPCCSTNGQAGGFVEGSILRITMRNFLTYDHSEVSPGPKLNMIVGANGTGKSSIVCAICLGLAGKTAVLGRGDKVGLYVKRGCSKGSVEIELYRASGNLIITREIQVENNQSTWMLNKKHSSQRAVEEAVKELHIQVGNLCQFLPQEKVGEFAKMSKIELLEATEKSVGPPEMYEFHCELKTFRSKERDLENVCKEKANFLEKARQRNERNKLDVERYYMKKRHLDRIQMLEKKKPWVEYETARKELEGVKKEREEMKKKLKSLKEAQEPLLRKIRSVESQLQPIEQQMKELTAGIRDASQKCKQKHDQLEYRNKEVDDIRQDLSLKQTEEADRQKRIGHTQLMIKDLQKELQNMGSMEDVTPQIEAVNADLRKIQEEKAKLEGEMLDLRRDKDEAFGELNRNRSLDDMMKVKEDKLRNRFRDTYTALKWLRDNRDRFEGNVYEPMMLVINVRDTRHAKYIESHIPLNDLRAFVFQRQEDMEKFMTEVRDTQRLRVNTVIAPEESCSKRPPSRPLETLKPYGFFSYLRELFDAPEEVMSYLCYQYKVNDVPVGTEKTKSMIEMVIRELQMRMIYTAEEKYTVKKSNYSSNVVSSNSALRPSQFLTTTIDADERSQLEEQLRYRIDASLISAAERQVQSIDQRMAAIREQQAKLDRRDNELRANKKKLSELKGKKRQLEQKISTKQDSLRQMQQNKINLQAIEEETNAKIAAVNNKKVAIMEEYLGHMQMKARLSMDKVYLALQSAGLSAEKTKLETDCRDSSVVYTKLDQAKNNLLATCKTLMRRASEICNMTPGETAVPEELHAVSSAFSQLPDTLDEIDAMLNEEKTRAECFTGLSDAVVEEYNRREREIQNMEKELDDKTNALRTYRQNIAEAKECWLNPLKLLVEQINERFSDFFRSMQCAGEVDLHSENEEEYDKYGIRIRVKFRSSTELHELTPHHQSGGERSVSTMLYLMALQELNRCPFRVVDEINQGMDPVNERRVFDIVVRTACGVNTSQYFFITPKLLQNLQYAEQMTILCVHNGPYMLPPNKWSEKAFIRCATRRQIS</sequence>
<dbReference type="Ensembl" id="ENSSANT00000010439.1">
    <property type="protein sequence ID" value="ENSSANP00000009735.1"/>
    <property type="gene ID" value="ENSSANG00000004946.1"/>
</dbReference>
<feature type="coiled-coil region" evidence="13">
    <location>
        <begin position="389"/>
        <end position="423"/>
    </location>
</feature>
<dbReference type="GO" id="GO:0016887">
    <property type="term" value="F:ATP hydrolysis activity"/>
    <property type="evidence" value="ECO:0007669"/>
    <property type="project" value="InterPro"/>
</dbReference>
<dbReference type="GO" id="GO:0003697">
    <property type="term" value="F:single-stranded DNA binding"/>
    <property type="evidence" value="ECO:0007669"/>
    <property type="project" value="TreeGrafter"/>
</dbReference>
<keyword evidence="8" id="KW-0779">Telomere</keyword>
<feature type="compositionally biased region" description="Basic residues" evidence="14">
    <location>
        <begin position="1"/>
        <end position="10"/>
    </location>
</feature>
<comment type="function">
    <text evidence="11">Core component of the SMC5-SMC6 complex, a complex involved in repair of DNA double-strand breaks by homologous recombination. The complex may promote sister chromatid homologous recombination by recruiting the SMC1-SMC3 cohesin complex to double-strand breaks. The complex is required for telomere maintenance via recombination and mediates sumoylation of shelterin complex (telosome) components. Required for sister chromatid cohesion during prometaphase and mitotic progression; the function seems to be independent of SMC6.</text>
</comment>
<evidence type="ECO:0000256" key="7">
    <source>
        <dbReference type="ARBA" id="ARBA00022840"/>
    </source>
</evidence>
<evidence type="ECO:0000313" key="16">
    <source>
        <dbReference type="Ensembl" id="ENSSANP00000009735.1"/>
    </source>
</evidence>
<evidence type="ECO:0000256" key="13">
    <source>
        <dbReference type="SAM" id="Coils"/>
    </source>
</evidence>
<keyword evidence="10" id="KW-0539">Nucleus</keyword>
<organism evidence="16 17">
    <name type="scientific">Sinocyclocheilus anshuiensis</name>
    <dbReference type="NCBI Taxonomy" id="1608454"/>
    <lineage>
        <taxon>Eukaryota</taxon>
        <taxon>Metazoa</taxon>
        <taxon>Chordata</taxon>
        <taxon>Craniata</taxon>
        <taxon>Vertebrata</taxon>
        <taxon>Euteleostomi</taxon>
        <taxon>Actinopterygii</taxon>
        <taxon>Neopterygii</taxon>
        <taxon>Teleostei</taxon>
        <taxon>Ostariophysi</taxon>
        <taxon>Cypriniformes</taxon>
        <taxon>Cyprinidae</taxon>
        <taxon>Cyprininae</taxon>
        <taxon>Sinocyclocheilus</taxon>
    </lineage>
</organism>
<gene>
    <name evidence="16" type="primary">smc5</name>
</gene>
<evidence type="ECO:0000256" key="12">
    <source>
        <dbReference type="ARBA" id="ARBA00063886"/>
    </source>
</evidence>
<comment type="similarity">
    <text evidence="3">Belongs to the SMC family. SMC5 subfamily.</text>
</comment>
<dbReference type="FunFam" id="3.40.50.300:FF:000793">
    <property type="entry name" value="Structural maintenance of chromosomes protein 5"/>
    <property type="match status" value="1"/>
</dbReference>
<evidence type="ECO:0000256" key="14">
    <source>
        <dbReference type="SAM" id="MobiDB-lite"/>
    </source>
</evidence>
<keyword evidence="7" id="KW-0067">ATP-binding</keyword>
<evidence type="ECO:0000256" key="3">
    <source>
        <dbReference type="ARBA" id="ARBA00010171"/>
    </source>
</evidence>
<evidence type="ECO:0000256" key="4">
    <source>
        <dbReference type="ARBA" id="ARBA00018687"/>
    </source>
</evidence>
<dbReference type="GO" id="GO:0030915">
    <property type="term" value="C:Smc5-Smc6 complex"/>
    <property type="evidence" value="ECO:0007669"/>
    <property type="project" value="TreeGrafter"/>
</dbReference>
<feature type="coiled-coil region" evidence="13">
    <location>
        <begin position="653"/>
        <end position="732"/>
    </location>
</feature>
<evidence type="ECO:0000256" key="9">
    <source>
        <dbReference type="ARBA" id="ARBA00023054"/>
    </source>
</evidence>
<feature type="domain" description="Rad50/SbcC-type AAA" evidence="15">
    <location>
        <begin position="44"/>
        <end position="307"/>
    </location>
</feature>
<dbReference type="GO" id="GO:0000724">
    <property type="term" value="P:double-strand break repair via homologous recombination"/>
    <property type="evidence" value="ECO:0007669"/>
    <property type="project" value="TreeGrafter"/>
</dbReference>
<comment type="subunit">
    <text evidence="12">Forms a heterodimer with smc6. Component of the SMC5-SMC6 complex which consists at least of smc5, smc6, nsmce2, nsmce1 and nsmce4a.</text>
</comment>
<dbReference type="AlphaFoldDB" id="A0A671KS03"/>
<reference evidence="16" key="1">
    <citation type="submission" date="2025-08" db="UniProtKB">
        <authorList>
            <consortium name="Ensembl"/>
        </authorList>
    </citation>
    <scope>IDENTIFICATION</scope>
</reference>
<dbReference type="PANTHER" id="PTHR45916">
    <property type="entry name" value="STRUCTURAL MAINTENANCE OF CHROMOSOMES PROTEIN 5"/>
    <property type="match status" value="1"/>
</dbReference>
<proteinExistence type="inferred from homology"/>
<dbReference type="InterPro" id="IPR038729">
    <property type="entry name" value="Rad50/SbcC_AAA"/>
</dbReference>
<dbReference type="GO" id="GO:0005634">
    <property type="term" value="C:nucleus"/>
    <property type="evidence" value="ECO:0007669"/>
    <property type="project" value="UniProtKB-SubCell"/>
</dbReference>
<evidence type="ECO:0000256" key="1">
    <source>
        <dbReference type="ARBA" id="ARBA00004123"/>
    </source>
</evidence>
<feature type="coiled-coil region" evidence="13">
    <location>
        <begin position="264"/>
        <end position="291"/>
    </location>
</feature>
<dbReference type="Pfam" id="PF13476">
    <property type="entry name" value="AAA_23"/>
    <property type="match status" value="1"/>
</dbReference>
<evidence type="ECO:0000256" key="8">
    <source>
        <dbReference type="ARBA" id="ARBA00022895"/>
    </source>
</evidence>
<evidence type="ECO:0000256" key="2">
    <source>
        <dbReference type="ARBA" id="ARBA00004574"/>
    </source>
</evidence>
<keyword evidence="17" id="KW-1185">Reference proteome</keyword>
<evidence type="ECO:0000313" key="17">
    <source>
        <dbReference type="Proteomes" id="UP000472260"/>
    </source>
</evidence>
<name>A0A671KS03_9TELE</name>
<dbReference type="FunFam" id="3.40.50.300:FF:001301">
    <property type="entry name" value="Structural maintenance of chromosomes 5"/>
    <property type="match status" value="1"/>
</dbReference>
<dbReference type="SUPFAM" id="SSF52540">
    <property type="entry name" value="P-loop containing nucleoside triphosphate hydrolases"/>
    <property type="match status" value="1"/>
</dbReference>
<dbReference type="Proteomes" id="UP000472260">
    <property type="component" value="Unassembled WGS sequence"/>
</dbReference>
<dbReference type="GO" id="GO:0005524">
    <property type="term" value="F:ATP binding"/>
    <property type="evidence" value="ECO:0007669"/>
    <property type="project" value="UniProtKB-KW"/>
</dbReference>
<keyword evidence="6" id="KW-0547">Nucleotide-binding</keyword>
<keyword evidence="5" id="KW-0158">Chromosome</keyword>
<evidence type="ECO:0000259" key="15">
    <source>
        <dbReference type="Pfam" id="PF13476"/>
    </source>
</evidence>